<accession>A0AAD0S3Q1</accession>
<keyword evidence="1" id="KW-0732">Signal</keyword>
<gene>
    <name evidence="2" type="ORF">D0907_19995</name>
</gene>
<evidence type="ECO:0008006" key="4">
    <source>
        <dbReference type="Google" id="ProtNLM"/>
    </source>
</evidence>
<dbReference type="Proteomes" id="UP000264605">
    <property type="component" value="Plasmid unnamed2"/>
</dbReference>
<name>A0AAD0S3Q1_9GAMM</name>
<sequence>MFKINKLTVLIALSALSPSIHASTVMEDVFTEAVTFQTTTATSFSTPTRNGISFGGASYRVKGVRANVINFQPPKISGGCGGIDFFAGSFSLINSDQLVQMGRAIAQGVPSYAFNLALTSVCPSCSKLMSDLQTKLDEFNQMTANGCEKAVGYLGDLKLDDGTNAVDTFKSSVQFGALEGLANDASGWLTDRGEANATKGDTDNTAVKAEKNGVEVEVNTAHHILVNANVSAYTHSSISGLGGANLKDLIMSLTGTTISRKSGSTSSTDTGIDVITKPATVSLRDIFEESDAGSIRVMKCESTDPNCLNPIEKTISSRGLKYIFDDIAEKLVAKIDKRLNVAQTEDEIALQAIADLNASELVSALKNPRLAAKTLSLTAQEAVAQQIITVLQEVLHNIKSNSSVGVSLKGAVAKPYIESLDKLNDDLDKMRYKIGEDLKLVATPYAVTQAMK</sequence>
<evidence type="ECO:0000313" key="2">
    <source>
        <dbReference type="EMBL" id="AXV67620.1"/>
    </source>
</evidence>
<reference evidence="2 3" key="1">
    <citation type="submission" date="2018-08" db="EMBL/GenBank/DDBJ databases">
        <title>Draft genome sequence of Pseudoalteromonas donghaensis HJ51.</title>
        <authorList>
            <person name="Oh J."/>
            <person name="Roh D."/>
        </authorList>
    </citation>
    <scope>NUCLEOTIDE SEQUENCE [LARGE SCALE GENOMIC DNA]</scope>
    <source>
        <strain evidence="2 3">HJ51</strain>
        <plasmid evidence="2 3">unnamed2</plasmid>
    </source>
</reference>
<dbReference type="GeneID" id="99507771"/>
<keyword evidence="2" id="KW-0614">Plasmid</keyword>
<dbReference type="EMBL" id="CP032092">
    <property type="protein sequence ID" value="AXV67620.1"/>
    <property type="molecule type" value="Genomic_DNA"/>
</dbReference>
<evidence type="ECO:0000313" key="3">
    <source>
        <dbReference type="Proteomes" id="UP000264605"/>
    </source>
</evidence>
<proteinExistence type="predicted"/>
<feature type="chain" id="PRO_5041989111" description="Conjugal transfer protein TraH" evidence="1">
    <location>
        <begin position="23"/>
        <end position="452"/>
    </location>
</feature>
<organism evidence="2 3">
    <name type="scientific">Pseudoalteromonas lipolytica</name>
    <dbReference type="NCBI Taxonomy" id="570156"/>
    <lineage>
        <taxon>Bacteria</taxon>
        <taxon>Pseudomonadati</taxon>
        <taxon>Pseudomonadota</taxon>
        <taxon>Gammaproteobacteria</taxon>
        <taxon>Alteromonadales</taxon>
        <taxon>Pseudoalteromonadaceae</taxon>
        <taxon>Pseudoalteromonas</taxon>
    </lineage>
</organism>
<feature type="signal peptide" evidence="1">
    <location>
        <begin position="1"/>
        <end position="22"/>
    </location>
</feature>
<protein>
    <recommendedName>
        <fullName evidence="4">Conjugal transfer protein TraH</fullName>
    </recommendedName>
</protein>
<geneLocation type="plasmid" evidence="2 3">
    <name>unnamed2</name>
</geneLocation>
<dbReference type="AlphaFoldDB" id="A0AAD0S3Q1"/>
<dbReference type="KEGG" id="pdj:D0907_19995"/>
<evidence type="ECO:0000256" key="1">
    <source>
        <dbReference type="SAM" id="SignalP"/>
    </source>
</evidence>
<dbReference type="Pfam" id="PF06122">
    <property type="entry name" value="TraH"/>
    <property type="match status" value="1"/>
</dbReference>
<dbReference type="RefSeq" id="WP_118845355.1">
    <property type="nucleotide sequence ID" value="NZ_CP032092.1"/>
</dbReference>
<dbReference type="InterPro" id="IPR010927">
    <property type="entry name" value="T4SS_TraH"/>
</dbReference>